<keyword evidence="4 6" id="KW-0862">Zinc</keyword>
<evidence type="ECO:0000256" key="6">
    <source>
        <dbReference type="RuleBase" id="RU003983"/>
    </source>
</evidence>
<sequence>MKKSDALFLLTGFFLFVYLFVYLKLFADVPVWINDLKSCFSVMHIDYFLLNHANVLFYLFLFCVMTVYLVRMTFTAFKNINHFYTVKRSIDSLSVMRYKNIIVIDSEDILSFNFSKSIVLSTGFLKKLGKNEKRAVYHHEQGHLKHLDAFRYLIADTILSLLPEKLKNRLLKELVIVSEIYADRYALKKVSKKTLLEAILKIKEFNLLQPSGYNFSESRFHFISEDRFPPLTKIWIIPLLILQLTAVLLYLYKTCFCGVMG</sequence>
<comment type="cofactor">
    <cofactor evidence="6">
        <name>Zn(2+)</name>
        <dbReference type="ChEBI" id="CHEBI:29105"/>
    </cofactor>
    <text evidence="6">Binds 1 zinc ion per subunit.</text>
</comment>
<gene>
    <name evidence="9" type="ORF">GWK41_05130</name>
</gene>
<evidence type="ECO:0000313" key="9">
    <source>
        <dbReference type="EMBL" id="MBK3332443.1"/>
    </source>
</evidence>
<dbReference type="Proteomes" id="UP000772812">
    <property type="component" value="Unassembled WGS sequence"/>
</dbReference>
<keyword evidence="7" id="KW-1133">Transmembrane helix</keyword>
<keyword evidence="7" id="KW-0472">Membrane</keyword>
<keyword evidence="7" id="KW-0812">Transmembrane</keyword>
<evidence type="ECO:0000256" key="2">
    <source>
        <dbReference type="ARBA" id="ARBA00022723"/>
    </source>
</evidence>
<evidence type="ECO:0000259" key="8">
    <source>
        <dbReference type="Pfam" id="PF01435"/>
    </source>
</evidence>
<accession>A0ABS1GHR9</accession>
<keyword evidence="10" id="KW-1185">Reference proteome</keyword>
<evidence type="ECO:0000313" key="10">
    <source>
        <dbReference type="Proteomes" id="UP000772812"/>
    </source>
</evidence>
<evidence type="ECO:0000256" key="4">
    <source>
        <dbReference type="ARBA" id="ARBA00022833"/>
    </source>
</evidence>
<keyword evidence="1 6" id="KW-0645">Protease</keyword>
<dbReference type="EMBL" id="JAACYA010000002">
    <property type="protein sequence ID" value="MBK3332443.1"/>
    <property type="molecule type" value="Genomic_DNA"/>
</dbReference>
<feature type="transmembrane region" description="Helical" evidence="7">
    <location>
        <begin position="7"/>
        <end position="27"/>
    </location>
</feature>
<comment type="caution">
    <text evidence="9">The sequence shown here is derived from an EMBL/GenBank/DDBJ whole genome shotgun (WGS) entry which is preliminary data.</text>
</comment>
<keyword evidence="3 6" id="KW-0378">Hydrolase</keyword>
<evidence type="ECO:0000256" key="3">
    <source>
        <dbReference type="ARBA" id="ARBA00022801"/>
    </source>
</evidence>
<dbReference type="RefSeq" id="WP_200673869.1">
    <property type="nucleotide sequence ID" value="NZ_JAACYA010000002.1"/>
</dbReference>
<organism evidence="9 10">
    <name type="scientific">Persephonella atlantica</name>
    <dbReference type="NCBI Taxonomy" id="2699429"/>
    <lineage>
        <taxon>Bacteria</taxon>
        <taxon>Pseudomonadati</taxon>
        <taxon>Aquificota</taxon>
        <taxon>Aquificia</taxon>
        <taxon>Aquificales</taxon>
        <taxon>Hydrogenothermaceae</taxon>
        <taxon>Persephonella</taxon>
    </lineage>
</organism>
<protein>
    <submittedName>
        <fullName evidence="9">M48 family metalloprotease</fullName>
    </submittedName>
</protein>
<dbReference type="GO" id="GO:0008237">
    <property type="term" value="F:metallopeptidase activity"/>
    <property type="evidence" value="ECO:0007669"/>
    <property type="project" value="UniProtKB-KW"/>
</dbReference>
<reference evidence="9 10" key="1">
    <citation type="journal article" date="2021" name="Syst. Appl. Microbiol.">
        <title>Persephonella atlantica sp. nov.: How to adapt to physico-chemical gradients in high temperature hydrothermal habitats.</title>
        <authorList>
            <person name="Francois D.X."/>
            <person name="Godfroy A."/>
            <person name="Mathien C."/>
            <person name="Aube J."/>
            <person name="Cathalot C."/>
            <person name="Lesongeur F."/>
            <person name="L'Haridon S."/>
            <person name="Philippon X."/>
            <person name="Roussel E.G."/>
        </authorList>
    </citation>
    <scope>NUCLEOTIDE SEQUENCE [LARGE SCALE GENOMIC DNA]</scope>
    <source>
        <strain evidence="9 10">MO1340</strain>
    </source>
</reference>
<keyword evidence="2" id="KW-0479">Metal-binding</keyword>
<feature type="domain" description="Peptidase M48" evidence="8">
    <location>
        <begin position="89"/>
        <end position="161"/>
    </location>
</feature>
<feature type="transmembrane region" description="Helical" evidence="7">
    <location>
        <begin position="47"/>
        <end position="70"/>
    </location>
</feature>
<evidence type="ECO:0000256" key="7">
    <source>
        <dbReference type="SAM" id="Phobius"/>
    </source>
</evidence>
<dbReference type="InterPro" id="IPR001915">
    <property type="entry name" value="Peptidase_M48"/>
</dbReference>
<feature type="transmembrane region" description="Helical" evidence="7">
    <location>
        <begin position="234"/>
        <end position="252"/>
    </location>
</feature>
<evidence type="ECO:0000256" key="1">
    <source>
        <dbReference type="ARBA" id="ARBA00022670"/>
    </source>
</evidence>
<evidence type="ECO:0000256" key="5">
    <source>
        <dbReference type="ARBA" id="ARBA00023049"/>
    </source>
</evidence>
<dbReference type="Pfam" id="PF01435">
    <property type="entry name" value="Peptidase_M48"/>
    <property type="match status" value="1"/>
</dbReference>
<name>A0ABS1GHR9_9AQUI</name>
<dbReference type="Gene3D" id="3.30.2010.10">
    <property type="entry name" value="Metalloproteases ('zincins'), catalytic domain"/>
    <property type="match status" value="1"/>
</dbReference>
<keyword evidence="5 6" id="KW-0482">Metalloprotease</keyword>
<proteinExistence type="inferred from homology"/>
<comment type="similarity">
    <text evidence="6">Belongs to the peptidase M48 family.</text>
</comment>